<dbReference type="STRING" id="1777137.AWB76_02458"/>
<evidence type="ECO:0000256" key="1">
    <source>
        <dbReference type="SAM" id="SignalP"/>
    </source>
</evidence>
<evidence type="ECO:0008006" key="4">
    <source>
        <dbReference type="Google" id="ProtNLM"/>
    </source>
</evidence>
<sequence>MKIRAALSLTMLATLGAVLTVPTRSNAEWVQNPIGVPRAPSCDPGYSWQKLGVRYQCATPQPTCAYGFASGPAWSGATWIYSCNAPPPPPPQNDPPVNPADQAKANCAARALQDGITIGPQTRQYHLKSNGVWYWSTYYDHSPGPAYDLSSGYTSNLWTVACATMDDGSWANVNQAYFKSGEYGDCGGTACGGGT</sequence>
<name>A0A158AI36_9BURK</name>
<dbReference type="Proteomes" id="UP000054624">
    <property type="component" value="Unassembled WGS sequence"/>
</dbReference>
<dbReference type="AlphaFoldDB" id="A0A158AI36"/>
<dbReference type="EMBL" id="FCOI02000006">
    <property type="protein sequence ID" value="SAK57478.1"/>
    <property type="molecule type" value="Genomic_DNA"/>
</dbReference>
<organism evidence="2 3">
    <name type="scientific">Caballeronia temeraria</name>
    <dbReference type="NCBI Taxonomy" id="1777137"/>
    <lineage>
        <taxon>Bacteria</taxon>
        <taxon>Pseudomonadati</taxon>
        <taxon>Pseudomonadota</taxon>
        <taxon>Betaproteobacteria</taxon>
        <taxon>Burkholderiales</taxon>
        <taxon>Burkholderiaceae</taxon>
        <taxon>Caballeronia</taxon>
    </lineage>
</organism>
<evidence type="ECO:0000313" key="3">
    <source>
        <dbReference type="Proteomes" id="UP000054624"/>
    </source>
</evidence>
<reference evidence="3" key="1">
    <citation type="submission" date="2016-01" db="EMBL/GenBank/DDBJ databases">
        <authorList>
            <person name="Peeters Charlotte."/>
        </authorList>
    </citation>
    <scope>NUCLEOTIDE SEQUENCE [LARGE SCALE GENOMIC DNA]</scope>
</reference>
<keyword evidence="3" id="KW-1185">Reference proteome</keyword>
<evidence type="ECO:0000313" key="2">
    <source>
        <dbReference type="EMBL" id="SAK57478.1"/>
    </source>
</evidence>
<feature type="chain" id="PRO_5007620610" description="Secreted protein" evidence="1">
    <location>
        <begin position="28"/>
        <end position="195"/>
    </location>
</feature>
<proteinExistence type="predicted"/>
<feature type="signal peptide" evidence="1">
    <location>
        <begin position="1"/>
        <end position="27"/>
    </location>
</feature>
<accession>A0A158AI36</accession>
<keyword evidence="1" id="KW-0732">Signal</keyword>
<gene>
    <name evidence="2" type="ORF">AWB76_02458</name>
</gene>
<protein>
    <recommendedName>
        <fullName evidence="4">Secreted protein</fullName>
    </recommendedName>
</protein>